<proteinExistence type="predicted"/>
<evidence type="ECO:0008006" key="4">
    <source>
        <dbReference type="Google" id="ProtNLM"/>
    </source>
</evidence>
<gene>
    <name evidence="2" type="ORF">HHUSO_G33952</name>
</gene>
<reference evidence="2 3" key="1">
    <citation type="submission" date="2021-05" db="EMBL/GenBank/DDBJ databases">
        <authorList>
            <person name="Zahm M."/>
            <person name="Klopp C."/>
            <person name="Cabau C."/>
            <person name="Kuhl H."/>
            <person name="Suciu R."/>
            <person name="Ciorpac M."/>
            <person name="Holostenco D."/>
            <person name="Gessner J."/>
            <person name="Wuertz S."/>
            <person name="Hohne C."/>
            <person name="Stock M."/>
            <person name="Gislard M."/>
            <person name="Lluch J."/>
            <person name="Milhes M."/>
            <person name="Lampietro C."/>
            <person name="Lopez Roques C."/>
            <person name="Donnadieu C."/>
            <person name="Du K."/>
            <person name="Schartl M."/>
            <person name="Guiguen Y."/>
        </authorList>
    </citation>
    <scope>NUCLEOTIDE SEQUENCE [LARGE SCALE GENOMIC DNA]</scope>
    <source>
        <strain evidence="2">Hh-F2</strain>
        <tissue evidence="2">Blood</tissue>
    </source>
</reference>
<name>A0ABR0Y6I2_HUSHU</name>
<organism evidence="2 3">
    <name type="scientific">Huso huso</name>
    <name type="common">Beluga</name>
    <name type="synonym">Acipenser huso</name>
    <dbReference type="NCBI Taxonomy" id="61971"/>
    <lineage>
        <taxon>Eukaryota</taxon>
        <taxon>Metazoa</taxon>
        <taxon>Chordata</taxon>
        <taxon>Craniata</taxon>
        <taxon>Vertebrata</taxon>
        <taxon>Euteleostomi</taxon>
        <taxon>Actinopterygii</taxon>
        <taxon>Chondrostei</taxon>
        <taxon>Acipenseriformes</taxon>
        <taxon>Acipenseridae</taxon>
        <taxon>Huso</taxon>
    </lineage>
</organism>
<protein>
    <recommendedName>
        <fullName evidence="4">Secreted protein</fullName>
    </recommendedName>
</protein>
<accession>A0ABR0Y6I2</accession>
<comment type="caution">
    <text evidence="2">The sequence shown here is derived from an EMBL/GenBank/DDBJ whole genome shotgun (WGS) entry which is preliminary data.</text>
</comment>
<evidence type="ECO:0000313" key="2">
    <source>
        <dbReference type="EMBL" id="KAK6468173.1"/>
    </source>
</evidence>
<dbReference type="EMBL" id="JAHFZB010000045">
    <property type="protein sequence ID" value="KAK6468173.1"/>
    <property type="molecule type" value="Genomic_DNA"/>
</dbReference>
<dbReference type="Proteomes" id="UP001369086">
    <property type="component" value="Unassembled WGS sequence"/>
</dbReference>
<keyword evidence="3" id="KW-1185">Reference proteome</keyword>
<evidence type="ECO:0000256" key="1">
    <source>
        <dbReference type="SAM" id="MobiDB-lite"/>
    </source>
</evidence>
<sequence length="84" mass="9291">MAICLRCSSLFTGLWFGIVVRDMSLTKTLILGDVWKLSIHHRFPLPVDGLPRSLPGNQSPSAPGKPLRDRQPGHVLSIKNTCNK</sequence>
<feature type="region of interest" description="Disordered" evidence="1">
    <location>
        <begin position="47"/>
        <end position="84"/>
    </location>
</feature>
<evidence type="ECO:0000313" key="3">
    <source>
        <dbReference type="Proteomes" id="UP001369086"/>
    </source>
</evidence>